<dbReference type="Proteomes" id="UP001153678">
    <property type="component" value="Unassembled WGS sequence"/>
</dbReference>
<comment type="caution">
    <text evidence="2">The sequence shown here is derived from an EMBL/GenBank/DDBJ whole genome shotgun (WGS) entry which is preliminary data.</text>
</comment>
<dbReference type="OrthoDB" id="27214at2759"/>
<accession>A0A9W4SG40</accession>
<keyword evidence="1" id="KW-0732">Signal</keyword>
<dbReference type="InterPro" id="IPR029045">
    <property type="entry name" value="ClpP/crotonase-like_dom_sf"/>
</dbReference>
<gene>
    <name evidence="2" type="ORF">FWILDA_LOCUS3241</name>
</gene>
<dbReference type="PANTHER" id="PTHR37049:SF4">
    <property type="entry name" value="RHODANESE DOMAIN-CONTAINING PROTEIN"/>
    <property type="match status" value="1"/>
</dbReference>
<reference evidence="2" key="1">
    <citation type="submission" date="2022-08" db="EMBL/GenBank/DDBJ databases">
        <authorList>
            <person name="Kallberg Y."/>
            <person name="Tangrot J."/>
            <person name="Rosling A."/>
        </authorList>
    </citation>
    <scope>NUCLEOTIDE SEQUENCE</scope>
    <source>
        <strain evidence="2">Wild A</strain>
    </source>
</reference>
<feature type="chain" id="PRO_5040935503" evidence="1">
    <location>
        <begin position="21"/>
        <end position="669"/>
    </location>
</feature>
<keyword evidence="3" id="KW-1185">Reference proteome</keyword>
<evidence type="ECO:0000313" key="3">
    <source>
        <dbReference type="Proteomes" id="UP001153678"/>
    </source>
</evidence>
<dbReference type="PANTHER" id="PTHR37049">
    <property type="entry name" value="PEPTIDASE S41 FAMILY PROTEIN"/>
    <property type="match status" value="1"/>
</dbReference>
<dbReference type="AlphaFoldDB" id="A0A9W4SG40"/>
<dbReference type="SUPFAM" id="SSF52096">
    <property type="entry name" value="ClpP/crotonase"/>
    <property type="match status" value="1"/>
</dbReference>
<proteinExistence type="predicted"/>
<evidence type="ECO:0000256" key="1">
    <source>
        <dbReference type="SAM" id="SignalP"/>
    </source>
</evidence>
<dbReference type="EMBL" id="CAMKVN010000420">
    <property type="protein sequence ID" value="CAI2167760.1"/>
    <property type="molecule type" value="Genomic_DNA"/>
</dbReference>
<evidence type="ECO:0000313" key="2">
    <source>
        <dbReference type="EMBL" id="CAI2167760.1"/>
    </source>
</evidence>
<dbReference type="Gene3D" id="3.90.226.10">
    <property type="entry name" value="2-enoyl-CoA Hydratase, Chain A, domain 1"/>
    <property type="match status" value="1"/>
</dbReference>
<feature type="signal peptide" evidence="1">
    <location>
        <begin position="1"/>
        <end position="20"/>
    </location>
</feature>
<sequence>MKLLLHALIFVLLTLSSTTSLETTRNEDACARIAIEYQISNKDPEFSANFTDVKECLESFPYDKGIAESTIETIKKTVQGFFVYLSKVKEEPQQGFSFRGVDLIKEMDELLLNNYTSEYQFMSKLSILIKELKDAHMRFIPLCYLSAFIYSQQLYLYSVINNNDEQIIKIFDDEIDSRHNDCEVTHIDGRPSMEVIKEFADSTLDISKDAGVRFNAALATLVHNETDRIISRSSKFTLRRNLDFLPEKSSTEYSLLCANDEKTKFVREWKIGSKYYDRFNTSEDFHNEFCKIKRTPTIASAKFSKIFEPIIYNEPMVECESVYVTLMATFYILSDNKTGVVAVPTIKPSDNDYINQMFELQIGFGLLEDRGVTKIVLDFHENGGGYVDLALFFVYLLFPDASPSFDNDMVVSELSRATFEAASSESYVVQAKKKLNGLTMPPPGSDTKNLMTWAAKTVNNIIGKTSFFNIFGFLDPNTESRFQSVEEFIGNNTYVRGGTTTSFTSRFVDRYAQEFSLFVKLLAGNIKEYKWKSEDIIILTNGFCGSSCSLITHRMAEKFNVSTIAVGGFKDVPLSYASFPGSQVLNLEQIFFALNDIGILQNETLKDLIPPPFMFPAELRITLKEIYDNVNKDDILEYAYKPAKHRLYYDEQSARDPSILWLKAAKFFS</sequence>
<dbReference type="InterPro" id="IPR052766">
    <property type="entry name" value="S41A_metabolite_peptidase"/>
</dbReference>
<protein>
    <submittedName>
        <fullName evidence="2">16967_t:CDS:1</fullName>
    </submittedName>
</protein>
<name>A0A9W4SG40_9GLOM</name>
<organism evidence="2 3">
    <name type="scientific">Funneliformis geosporum</name>
    <dbReference type="NCBI Taxonomy" id="1117311"/>
    <lineage>
        <taxon>Eukaryota</taxon>
        <taxon>Fungi</taxon>
        <taxon>Fungi incertae sedis</taxon>
        <taxon>Mucoromycota</taxon>
        <taxon>Glomeromycotina</taxon>
        <taxon>Glomeromycetes</taxon>
        <taxon>Glomerales</taxon>
        <taxon>Glomeraceae</taxon>
        <taxon>Funneliformis</taxon>
    </lineage>
</organism>